<dbReference type="GO" id="GO:0031966">
    <property type="term" value="C:mitochondrial membrane"/>
    <property type="evidence" value="ECO:0007669"/>
    <property type="project" value="UniProtKB-SubCell"/>
</dbReference>
<comment type="catalytic activity">
    <reaction evidence="16 17">
        <text>a ubiquinone + NADH + 5 H(+)(in) = a ubiquinol + NAD(+) + 4 H(+)(out)</text>
        <dbReference type="Rhea" id="RHEA:29091"/>
        <dbReference type="Rhea" id="RHEA-COMP:9565"/>
        <dbReference type="Rhea" id="RHEA-COMP:9566"/>
        <dbReference type="ChEBI" id="CHEBI:15378"/>
        <dbReference type="ChEBI" id="CHEBI:16389"/>
        <dbReference type="ChEBI" id="CHEBI:17976"/>
        <dbReference type="ChEBI" id="CHEBI:57540"/>
        <dbReference type="ChEBI" id="CHEBI:57945"/>
        <dbReference type="EC" id="7.1.1.2"/>
    </reaction>
</comment>
<dbReference type="CTD" id="4538"/>
<reference evidence="20" key="1">
    <citation type="submission" date="2020-08" db="EMBL/GenBank/DDBJ databases">
        <title>The complete mitochondrial genome of the millipede Epanerchodus koreanus #Verhoeff, 1937 collected in limestone cave of Korea (Polydesmidae: Polydesmida).</title>
        <authorList>
            <person name="Joo S."/>
            <person name="Lee J."/>
            <person name="Lee D.-Y."/>
            <person name="Xi H."/>
            <person name="Park J."/>
        </authorList>
    </citation>
    <scope>NUCLEOTIDE SEQUENCE</scope>
</reference>
<feature type="transmembrane region" description="Helical" evidence="17">
    <location>
        <begin position="54"/>
        <end position="72"/>
    </location>
</feature>
<keyword evidence="13 17" id="KW-0830">Ubiquinone</keyword>
<evidence type="ECO:0000256" key="8">
    <source>
        <dbReference type="ARBA" id="ARBA00022692"/>
    </source>
</evidence>
<feature type="transmembrane region" description="Helical" evidence="17">
    <location>
        <begin position="420"/>
        <end position="442"/>
    </location>
</feature>
<evidence type="ECO:0000259" key="19">
    <source>
        <dbReference type="Pfam" id="PF01059"/>
    </source>
</evidence>
<dbReference type="GO" id="GO:0003954">
    <property type="term" value="F:NADH dehydrogenase activity"/>
    <property type="evidence" value="ECO:0007669"/>
    <property type="project" value="TreeGrafter"/>
</dbReference>
<evidence type="ECO:0000256" key="2">
    <source>
        <dbReference type="ARBA" id="ARBA00004225"/>
    </source>
</evidence>
<evidence type="ECO:0000256" key="3">
    <source>
        <dbReference type="ARBA" id="ARBA00009025"/>
    </source>
</evidence>
<comment type="subcellular location">
    <subcellularLocation>
        <location evidence="2 17">Mitochondrion membrane</location>
        <topology evidence="2 17">Multi-pass membrane protein</topology>
    </subcellularLocation>
</comment>
<comment type="function">
    <text evidence="1">Core subunit of the mitochondrial membrane respiratory chain NADH dehydrogenase (Complex I) that is believed to belong to the minimal assembly required for catalysis. Complex I functions in the transfer of electrons from NADH to the respiratory chain. The immediate electron acceptor for the enzyme is believed to be ubiquinone.</text>
</comment>
<feature type="transmembrane region" description="Helical" evidence="17">
    <location>
        <begin position="270"/>
        <end position="292"/>
    </location>
</feature>
<evidence type="ECO:0000256" key="15">
    <source>
        <dbReference type="ARBA" id="ARBA00023136"/>
    </source>
</evidence>
<dbReference type="PANTHER" id="PTHR43507:SF20">
    <property type="entry name" value="NADH-UBIQUINONE OXIDOREDUCTASE CHAIN 4"/>
    <property type="match status" value="1"/>
</dbReference>
<keyword evidence="11 17" id="KW-1133">Transmembrane helix</keyword>
<sequence length="443" mass="51936">MSFYYFSFFFFFFFGLSWIFFYSFILMSLIFFYMNMSFLFQDFHYLSSFLGYDLISYWLVILSCWIILLMVMTRMKFMGMGYEGFLYLFMLVILVIMFIFIDFLMFYFMFEMVLVPTFILILGWGYQPESISASMYMLFYTVFCSLPLLLLILLISSSLYEVDFVFSMKLKSFFEINFLVYYMGIMAFLVKMPLYGVHLWLPKAHVEAPVSGSMVLAGVLLKLGGYGIMRFMIYFWLSFGFLVEFLVSLCLFGGFYLSLICLRQVDLKSLIAYSSVVHMGMVVGGIVSGFMLGWVGSYIMMIGHGLCSSGLFFYANMFYWRVGSRSVVMNKGLMLFFPSSMFFWFFFVSMNMSFPPSMNFVGEIMIMMGLLDLSVYFFVLIAFVAFFSGLYCLYMYSFVQHGIGLKNFNGSFSIDVSESLISFLHWFPLTFIFFLIDLFNIWI</sequence>
<evidence type="ECO:0000313" key="20">
    <source>
        <dbReference type="EMBL" id="QOE55887.1"/>
    </source>
</evidence>
<keyword evidence="10 17" id="KW-0249">Electron transport</keyword>
<dbReference type="GO" id="GO:0048039">
    <property type="term" value="F:ubiquinone binding"/>
    <property type="evidence" value="ECO:0007669"/>
    <property type="project" value="TreeGrafter"/>
</dbReference>
<dbReference type="Pfam" id="PF01059">
    <property type="entry name" value="Oxidored_q5_N"/>
    <property type="match status" value="1"/>
</dbReference>
<feature type="transmembrane region" description="Helical" evidence="17">
    <location>
        <begin position="84"/>
        <end position="101"/>
    </location>
</feature>
<feature type="transmembrane region" description="Helical" evidence="17">
    <location>
        <begin position="208"/>
        <end position="228"/>
    </location>
</feature>
<accession>A0A7L8HYW9</accession>
<dbReference type="GO" id="GO:0042773">
    <property type="term" value="P:ATP synthesis coupled electron transport"/>
    <property type="evidence" value="ECO:0007669"/>
    <property type="project" value="InterPro"/>
</dbReference>
<feature type="domain" description="NADH:ubiquinone oxidoreductase chain 4 N-terminal" evidence="19">
    <location>
        <begin position="8"/>
        <end position="100"/>
    </location>
</feature>
<comment type="function">
    <text evidence="17">Core subunit of the mitochondrial membrane respiratory chain NADH dehydrogenase (Complex I) which catalyzes electron transfer from NADH through the respiratory chain, using ubiquinone as an electron acceptor. Essential for the catalytic activity and assembly of complex I.</text>
</comment>
<keyword evidence="6 17" id="KW-0813">Transport</keyword>
<evidence type="ECO:0000256" key="17">
    <source>
        <dbReference type="RuleBase" id="RU003297"/>
    </source>
</evidence>
<dbReference type="EC" id="7.1.1.2" evidence="4 17"/>
<keyword evidence="14 17" id="KW-0496">Mitochondrion</keyword>
<feature type="domain" description="NADH:quinone oxidoreductase/Mrp antiporter transmembrane" evidence="18">
    <location>
        <begin position="102"/>
        <end position="386"/>
    </location>
</feature>
<evidence type="ECO:0000256" key="16">
    <source>
        <dbReference type="ARBA" id="ARBA00049551"/>
    </source>
</evidence>
<feature type="transmembrane region" description="Helical" evidence="17">
    <location>
        <begin position="7"/>
        <end position="34"/>
    </location>
</feature>
<dbReference type="GO" id="GO:0008137">
    <property type="term" value="F:NADH dehydrogenase (ubiquinone) activity"/>
    <property type="evidence" value="ECO:0007669"/>
    <property type="project" value="UniProtKB-UniRule"/>
</dbReference>
<keyword evidence="7 17" id="KW-0679">Respiratory chain</keyword>
<feature type="transmembrane region" description="Helical" evidence="17">
    <location>
        <begin position="332"/>
        <end position="354"/>
    </location>
</feature>
<keyword evidence="12 17" id="KW-0520">NAD</keyword>
<evidence type="ECO:0000259" key="18">
    <source>
        <dbReference type="Pfam" id="PF00361"/>
    </source>
</evidence>
<organism evidence="20">
    <name type="scientific">Epanerchodus koreanus</name>
    <dbReference type="NCBI Taxonomy" id="2678661"/>
    <lineage>
        <taxon>Eukaryota</taxon>
        <taxon>Metazoa</taxon>
        <taxon>Ecdysozoa</taxon>
        <taxon>Arthropoda</taxon>
        <taxon>Myriapoda</taxon>
        <taxon>Diplopoda</taxon>
        <taxon>Helminthomorpha</taxon>
        <taxon>Polydesmida</taxon>
        <taxon>Polydesmidae</taxon>
        <taxon>Epanerchodus</taxon>
    </lineage>
</organism>
<evidence type="ECO:0000256" key="6">
    <source>
        <dbReference type="ARBA" id="ARBA00022448"/>
    </source>
</evidence>
<dbReference type="AlphaFoldDB" id="A0A7L8HYW9"/>
<protein>
    <recommendedName>
        <fullName evidence="5 17">NADH-ubiquinone oxidoreductase chain 4</fullName>
        <ecNumber evidence="4 17">7.1.1.2</ecNumber>
    </recommendedName>
</protein>
<evidence type="ECO:0000256" key="5">
    <source>
        <dbReference type="ARBA" id="ARBA00021006"/>
    </source>
</evidence>
<evidence type="ECO:0000256" key="13">
    <source>
        <dbReference type="ARBA" id="ARBA00023075"/>
    </source>
</evidence>
<keyword evidence="15 17" id="KW-0472">Membrane</keyword>
<evidence type="ECO:0000256" key="12">
    <source>
        <dbReference type="ARBA" id="ARBA00023027"/>
    </source>
</evidence>
<comment type="similarity">
    <text evidence="3 17">Belongs to the complex I subunit 4 family.</text>
</comment>
<dbReference type="InterPro" id="IPR001750">
    <property type="entry name" value="ND/Mrp_TM"/>
</dbReference>
<evidence type="ECO:0000256" key="7">
    <source>
        <dbReference type="ARBA" id="ARBA00022660"/>
    </source>
</evidence>
<gene>
    <name evidence="20" type="primary">ND4</name>
</gene>
<name>A0A7L8HYW9_9MYRI</name>
<dbReference type="Pfam" id="PF00361">
    <property type="entry name" value="Proton_antipo_M"/>
    <property type="match status" value="1"/>
</dbReference>
<evidence type="ECO:0000256" key="1">
    <source>
        <dbReference type="ARBA" id="ARBA00003257"/>
    </source>
</evidence>
<dbReference type="InterPro" id="IPR003918">
    <property type="entry name" value="NADH_UbQ_OxRdtase"/>
</dbReference>
<dbReference type="PRINTS" id="PR01437">
    <property type="entry name" value="NUOXDRDTASE4"/>
</dbReference>
<evidence type="ECO:0000256" key="11">
    <source>
        <dbReference type="ARBA" id="ARBA00022989"/>
    </source>
</evidence>
<feature type="transmembrane region" description="Helical" evidence="17">
    <location>
        <begin position="107"/>
        <end position="126"/>
    </location>
</feature>
<keyword evidence="9" id="KW-1278">Translocase</keyword>
<proteinExistence type="inferred from homology"/>
<dbReference type="EMBL" id="MT898420">
    <property type="protein sequence ID" value="QOE55887.1"/>
    <property type="molecule type" value="Genomic_DNA"/>
</dbReference>
<geneLocation type="mitochondrion" evidence="20"/>
<evidence type="ECO:0000256" key="14">
    <source>
        <dbReference type="ARBA" id="ARBA00023128"/>
    </source>
</evidence>
<keyword evidence="8 17" id="KW-0812">Transmembrane</keyword>
<feature type="transmembrane region" description="Helical" evidence="17">
    <location>
        <begin position="234"/>
        <end position="258"/>
    </location>
</feature>
<feature type="transmembrane region" description="Helical" evidence="17">
    <location>
        <begin position="298"/>
        <end position="320"/>
    </location>
</feature>
<dbReference type="GeneID" id="60236362"/>
<feature type="transmembrane region" description="Helical" evidence="17">
    <location>
        <begin position="180"/>
        <end position="201"/>
    </location>
</feature>
<evidence type="ECO:0000256" key="10">
    <source>
        <dbReference type="ARBA" id="ARBA00022982"/>
    </source>
</evidence>
<feature type="transmembrane region" description="Helical" evidence="17">
    <location>
        <begin position="138"/>
        <end position="160"/>
    </location>
</feature>
<dbReference type="InterPro" id="IPR000260">
    <property type="entry name" value="NADH4_N"/>
</dbReference>
<dbReference type="PANTHER" id="PTHR43507">
    <property type="entry name" value="NADH-UBIQUINONE OXIDOREDUCTASE CHAIN 4"/>
    <property type="match status" value="1"/>
</dbReference>
<evidence type="ECO:0000256" key="9">
    <source>
        <dbReference type="ARBA" id="ARBA00022967"/>
    </source>
</evidence>
<feature type="transmembrane region" description="Helical" evidence="17">
    <location>
        <begin position="374"/>
        <end position="399"/>
    </location>
</feature>
<dbReference type="RefSeq" id="YP_009945365.1">
    <property type="nucleotide sequence ID" value="NC_051495.1"/>
</dbReference>
<dbReference type="GO" id="GO:0015990">
    <property type="term" value="P:electron transport coupled proton transport"/>
    <property type="evidence" value="ECO:0007669"/>
    <property type="project" value="TreeGrafter"/>
</dbReference>
<evidence type="ECO:0000256" key="4">
    <source>
        <dbReference type="ARBA" id="ARBA00012944"/>
    </source>
</evidence>